<reference evidence="1" key="1">
    <citation type="submission" date="2002-05" db="EMBL/GenBank/DDBJ databases">
        <title>Protein translocation across the endoplasmic reticulum in cold-adapted organisms.</title>
        <authorList>
            <person name="Romisch K."/>
            <person name="Collie N."/>
            <person name="Soto N."/>
            <person name="Logue J."/>
            <person name="Lindsay M."/>
            <person name="Scheper W."/>
            <person name="Cheng C.-H."/>
        </authorList>
    </citation>
    <scope>NUCLEOTIDE SEQUENCE</scope>
</reference>
<name>Q7Z977_9TREE</name>
<feature type="non-terminal residue" evidence="1">
    <location>
        <position position="74"/>
    </location>
</feature>
<gene>
    <name evidence="1" type="primary">SEC61</name>
</gene>
<proteinExistence type="evidence at transcript level"/>
<dbReference type="AlphaFoldDB" id="Q7Z977"/>
<feature type="non-terminal residue" evidence="1">
    <location>
        <position position="1"/>
    </location>
</feature>
<organism evidence="1">
    <name type="scientific">Naganishia adeliensis</name>
    <dbReference type="NCBI Taxonomy" id="92952"/>
    <lineage>
        <taxon>Eukaryota</taxon>
        <taxon>Fungi</taxon>
        <taxon>Dikarya</taxon>
        <taxon>Basidiomycota</taxon>
        <taxon>Agaricomycotina</taxon>
        <taxon>Tremellomycetes</taxon>
        <taxon>Filobasidiales</taxon>
        <taxon>Filobasidiaceae</taxon>
        <taxon>Naganishia</taxon>
    </lineage>
</organism>
<dbReference type="EMBL" id="AH011670">
    <property type="protein sequence ID" value="AAM62140.1"/>
    <property type="molecule type" value="mRNA"/>
</dbReference>
<evidence type="ECO:0000313" key="1">
    <source>
        <dbReference type="EMBL" id="AAM62140.1"/>
    </source>
</evidence>
<protein>
    <submittedName>
        <fullName evidence="1">Sec61</fullName>
    </submittedName>
</protein>
<accession>Q7Z977</accession>
<sequence length="74" mass="8483">PDIQRFPGVSDAVQPIPRQHFRQAARLMGTLEGIISAFRRLRFGILHLGAAIDYSRLDRSSAYGHLHCVHRYRL</sequence>